<proteinExistence type="predicted"/>
<keyword evidence="1" id="KW-0732">Signal</keyword>
<name>A0A224YNC8_9ACAR</name>
<organism evidence="2">
    <name type="scientific">Rhipicephalus zambeziensis</name>
    <dbReference type="NCBI Taxonomy" id="60191"/>
    <lineage>
        <taxon>Eukaryota</taxon>
        <taxon>Metazoa</taxon>
        <taxon>Ecdysozoa</taxon>
        <taxon>Arthropoda</taxon>
        <taxon>Chelicerata</taxon>
        <taxon>Arachnida</taxon>
        <taxon>Acari</taxon>
        <taxon>Parasitiformes</taxon>
        <taxon>Ixodida</taxon>
        <taxon>Ixodoidea</taxon>
        <taxon>Ixodidae</taxon>
        <taxon>Rhipicephalinae</taxon>
        <taxon>Rhipicephalus</taxon>
        <taxon>Rhipicephalus</taxon>
    </lineage>
</organism>
<reference evidence="2" key="1">
    <citation type="journal article" date="2017" name="Parasit. Vectors">
        <title>Sialotranscriptomics of Rhipicephalus zambeziensis reveals intricate expression profiles of secretory proteins and suggests tight temporal transcriptional regulation during blood-feeding.</title>
        <authorList>
            <person name="de Castro M.H."/>
            <person name="de Klerk D."/>
            <person name="Pienaar R."/>
            <person name="Rees D.J.G."/>
            <person name="Mans B.J."/>
        </authorList>
    </citation>
    <scope>NUCLEOTIDE SEQUENCE</scope>
    <source>
        <tissue evidence="2">Salivary glands</tissue>
    </source>
</reference>
<accession>A0A224YNC8</accession>
<feature type="signal peptide" evidence="1">
    <location>
        <begin position="1"/>
        <end position="26"/>
    </location>
</feature>
<protein>
    <submittedName>
        <fullName evidence="2">Lipocalin</fullName>
    </submittedName>
</protein>
<evidence type="ECO:0000313" key="2">
    <source>
        <dbReference type="EMBL" id="MAA15330.1"/>
    </source>
</evidence>
<dbReference type="InterPro" id="IPR012674">
    <property type="entry name" value="Calycin"/>
</dbReference>
<feature type="chain" id="PRO_5012623798" evidence="1">
    <location>
        <begin position="27"/>
        <end position="240"/>
    </location>
</feature>
<dbReference type="AlphaFoldDB" id="A0A224YNC8"/>
<evidence type="ECO:0000256" key="1">
    <source>
        <dbReference type="SAM" id="SignalP"/>
    </source>
</evidence>
<dbReference type="EMBL" id="GFPF01004184">
    <property type="protein sequence ID" value="MAA15330.1"/>
    <property type="molecule type" value="Transcribed_RNA"/>
</dbReference>
<sequence length="240" mass="27671">MNSTTKRCGLAVISFSIFFSVRISVAAYPDEASEEPSSETPLAHEDYYEYTEYPPLNLPEFLNTSERTWILKTAFWRKLNPSRGDPRAFHKCQAYNTINITHNETYFSRSYINDSGSNVTETLWGIFKREPSFSTDPYTIMDVGIPGGKPEHEEELITQDMNNTCAVIKITWQKHIGGIAFSFNMRDITYELRVKNSSLRNVDEECWTVFNSSARHADVFTPYSESCQNLKNIKPQMRKL</sequence>
<dbReference type="Gene3D" id="2.40.128.20">
    <property type="match status" value="1"/>
</dbReference>